<comment type="caution">
    <text evidence="1">The sequence shown here is derived from an EMBL/GenBank/DDBJ whole genome shotgun (WGS) entry which is preliminary data.</text>
</comment>
<dbReference type="EMBL" id="JBEFKJ010000001">
    <property type="protein sequence ID" value="KAL2048415.1"/>
    <property type="molecule type" value="Genomic_DNA"/>
</dbReference>
<evidence type="ECO:0000313" key="2">
    <source>
        <dbReference type="Proteomes" id="UP001590950"/>
    </source>
</evidence>
<accession>A0ABR4ASH3</accession>
<proteinExistence type="predicted"/>
<keyword evidence="2" id="KW-1185">Reference proteome</keyword>
<protein>
    <submittedName>
        <fullName evidence="1">Uncharacterized protein</fullName>
    </submittedName>
</protein>
<reference evidence="1 2" key="1">
    <citation type="submission" date="2024-09" db="EMBL/GenBank/DDBJ databases">
        <title>Rethinking Asexuality: The Enigmatic Case of Functional Sexual Genes in Lepraria (Stereocaulaceae).</title>
        <authorList>
            <person name="Doellman M."/>
            <person name="Sun Y."/>
            <person name="Barcenas-Pena A."/>
            <person name="Lumbsch H.T."/>
            <person name="Grewe F."/>
        </authorList>
    </citation>
    <scope>NUCLEOTIDE SEQUENCE [LARGE SCALE GENOMIC DNA]</scope>
    <source>
        <strain evidence="1 2">Mercado 3170</strain>
    </source>
</reference>
<evidence type="ECO:0000313" key="1">
    <source>
        <dbReference type="EMBL" id="KAL2048415.1"/>
    </source>
</evidence>
<sequence length="100" mass="11016">MVIQCFHSANIDYAKLEDSIVAVPQLQRHDQAFKQPWILVTVIVLISTMTGDPMSMTRSERRMNASTPLATAIKGRPPPFLALNMKVASSASFPRSSEVA</sequence>
<gene>
    <name evidence="1" type="ORF">N7G274_000326</name>
</gene>
<name>A0ABR4ASH3_9LECA</name>
<organism evidence="1 2">
    <name type="scientific">Stereocaulon virgatum</name>
    <dbReference type="NCBI Taxonomy" id="373712"/>
    <lineage>
        <taxon>Eukaryota</taxon>
        <taxon>Fungi</taxon>
        <taxon>Dikarya</taxon>
        <taxon>Ascomycota</taxon>
        <taxon>Pezizomycotina</taxon>
        <taxon>Lecanoromycetes</taxon>
        <taxon>OSLEUM clade</taxon>
        <taxon>Lecanoromycetidae</taxon>
        <taxon>Lecanorales</taxon>
        <taxon>Lecanorineae</taxon>
        <taxon>Stereocaulaceae</taxon>
        <taxon>Stereocaulon</taxon>
    </lineage>
</organism>
<dbReference type="Proteomes" id="UP001590950">
    <property type="component" value="Unassembled WGS sequence"/>
</dbReference>